<evidence type="ECO:0000256" key="2">
    <source>
        <dbReference type="SAM" id="Phobius"/>
    </source>
</evidence>
<reference evidence="4 5" key="1">
    <citation type="submission" date="2015-08" db="EMBL/GenBank/DDBJ databases">
        <title>Draft Genome Sequence of Bacillus vietnamensis UCD-SED5.</title>
        <authorList>
            <person name="Lee R.D."/>
            <person name="Jospin G."/>
            <person name="Lang J.M."/>
            <person name="Coil D.A."/>
            <person name="Eisen J.A."/>
        </authorList>
    </citation>
    <scope>NUCLEOTIDE SEQUENCE [LARGE SCALE GENOMIC DNA]</scope>
    <source>
        <strain evidence="4 5">UCD-SED5</strain>
    </source>
</reference>
<dbReference type="RefSeq" id="WP_060671900.1">
    <property type="nucleotide sequence ID" value="NZ_LIXZ01000005.1"/>
</dbReference>
<dbReference type="PANTHER" id="PTHR42709:SF9">
    <property type="entry name" value="ALKALINE PHOSPHATASE LIKE PROTEIN"/>
    <property type="match status" value="1"/>
</dbReference>
<feature type="transmembrane region" description="Helical" evidence="2">
    <location>
        <begin position="135"/>
        <end position="153"/>
    </location>
</feature>
<evidence type="ECO:0000313" key="5">
    <source>
        <dbReference type="Proteomes" id="UP000050398"/>
    </source>
</evidence>
<keyword evidence="2" id="KW-0812">Transmembrane</keyword>
<feature type="transmembrane region" description="Helical" evidence="2">
    <location>
        <begin position="12"/>
        <end position="41"/>
    </location>
</feature>
<dbReference type="InterPro" id="IPR051311">
    <property type="entry name" value="DedA_domain"/>
</dbReference>
<feature type="domain" description="VTT" evidence="3">
    <location>
        <begin position="29"/>
        <end position="155"/>
    </location>
</feature>
<dbReference type="OrthoDB" id="9782291at2"/>
<evidence type="ECO:0000256" key="1">
    <source>
        <dbReference type="ARBA" id="ARBA00010792"/>
    </source>
</evidence>
<dbReference type="EMBL" id="LIXZ01000005">
    <property type="protein sequence ID" value="KPL59934.1"/>
    <property type="molecule type" value="Genomic_DNA"/>
</dbReference>
<dbReference type="GO" id="GO:0005886">
    <property type="term" value="C:plasma membrane"/>
    <property type="evidence" value="ECO:0007669"/>
    <property type="project" value="TreeGrafter"/>
</dbReference>
<feature type="transmembrane region" description="Helical" evidence="2">
    <location>
        <begin position="53"/>
        <end position="74"/>
    </location>
</feature>
<dbReference type="Pfam" id="PF09335">
    <property type="entry name" value="VTT_dom"/>
    <property type="match status" value="1"/>
</dbReference>
<dbReference type="PATRIC" id="fig|218284.4.peg.3129"/>
<sequence length="208" mass="24116">MDFLLHLVDQFGYIAMFLFSWVVFVGLPVPNELAAALAGYLSEWRHFNPYTSFFFMYSGLISYGIFAFMNGRYFGTKLTSRMRNGSKSKKLIENGEVWLNKYGPLAISFSYFIPGIRLFMPYIAGTTRGISFIKYLLYALPSAFVWGIIYFQIGRYFPKSFQALLEEVSLKAGIIFVILLIALIVYGLFFTMKKSTHTTKWKKVRYRK</sequence>
<keyword evidence="2" id="KW-1133">Transmembrane helix</keyword>
<keyword evidence="2" id="KW-0472">Membrane</keyword>
<protein>
    <recommendedName>
        <fullName evidence="3">VTT domain-containing protein</fullName>
    </recommendedName>
</protein>
<dbReference type="PANTHER" id="PTHR42709">
    <property type="entry name" value="ALKALINE PHOSPHATASE LIKE PROTEIN"/>
    <property type="match status" value="1"/>
</dbReference>
<dbReference type="AlphaFoldDB" id="A0A0P6WUQ7"/>
<gene>
    <name evidence="4" type="ORF">AM506_07590</name>
</gene>
<evidence type="ECO:0000259" key="3">
    <source>
        <dbReference type="Pfam" id="PF09335"/>
    </source>
</evidence>
<comment type="similarity">
    <text evidence="1">Belongs to the DedA family.</text>
</comment>
<comment type="caution">
    <text evidence="4">The sequence shown here is derived from an EMBL/GenBank/DDBJ whole genome shotgun (WGS) entry which is preliminary data.</text>
</comment>
<name>A0A0P6WUQ7_9BACI</name>
<accession>A0A0P6WUQ7</accession>
<organism evidence="4 5">
    <name type="scientific">Rossellomorea vietnamensis</name>
    <dbReference type="NCBI Taxonomy" id="218284"/>
    <lineage>
        <taxon>Bacteria</taxon>
        <taxon>Bacillati</taxon>
        <taxon>Bacillota</taxon>
        <taxon>Bacilli</taxon>
        <taxon>Bacillales</taxon>
        <taxon>Bacillaceae</taxon>
        <taxon>Rossellomorea</taxon>
    </lineage>
</organism>
<dbReference type="InterPro" id="IPR032816">
    <property type="entry name" value="VTT_dom"/>
</dbReference>
<evidence type="ECO:0000313" key="4">
    <source>
        <dbReference type="EMBL" id="KPL59934.1"/>
    </source>
</evidence>
<proteinExistence type="inferred from homology"/>
<feature type="transmembrane region" description="Helical" evidence="2">
    <location>
        <begin position="173"/>
        <end position="192"/>
    </location>
</feature>
<dbReference type="Proteomes" id="UP000050398">
    <property type="component" value="Unassembled WGS sequence"/>
</dbReference>